<dbReference type="EMBL" id="CM044704">
    <property type="protein sequence ID" value="KAI5667405.1"/>
    <property type="molecule type" value="Genomic_DNA"/>
</dbReference>
<evidence type="ECO:0000313" key="1">
    <source>
        <dbReference type="EMBL" id="KAI5667405.1"/>
    </source>
</evidence>
<sequence length="352" mass="40738">MKDDHCTGVRPEIPTEGVFATAAPTIPSHLSQNPFLSRPHPLFNLPLPLLLLTPTCALQSVYRSVDCFDVGNPPESLTLMVEFLIENLSEDLFWAIRGDGGAAFGITTEWIVYLLTVPKHVTVFNVSRTPEQNATDLGCKWQFVGDRIDENLLIRCSSTMLPQQNVTKRELLKLSSLPYSLGELMIYLKNELDSICTLFLRPPNQWTRYFAEHNLIQKETDFKKALKGIWKFLLETNVGRTQLQFTPYRGRLNDFSESSIPFPHRARNIFMIHYIVFWDEEENAREGIDWNRRLYKYMTKFVSKSPRSAYFNYKDLDLGVNKIVGNTSYRQARVSGAKYFKNNFDRLIRMKT</sequence>
<comment type="caution">
    <text evidence="1">The sequence shown here is derived from an EMBL/GenBank/DDBJ whole genome shotgun (WGS) entry which is preliminary data.</text>
</comment>
<protein>
    <submittedName>
        <fullName evidence="1">Uncharacterized protein</fullName>
    </submittedName>
</protein>
<keyword evidence="2" id="KW-1185">Reference proteome</keyword>
<proteinExistence type="predicted"/>
<dbReference type="Proteomes" id="UP001060085">
    <property type="component" value="Linkage Group LG04"/>
</dbReference>
<evidence type="ECO:0000313" key="2">
    <source>
        <dbReference type="Proteomes" id="UP001060085"/>
    </source>
</evidence>
<reference evidence="2" key="1">
    <citation type="journal article" date="2023" name="Nat. Plants">
        <title>Single-cell RNA sequencing provides a high-resolution roadmap for understanding the multicellular compartmentation of specialized metabolism.</title>
        <authorList>
            <person name="Sun S."/>
            <person name="Shen X."/>
            <person name="Li Y."/>
            <person name="Li Y."/>
            <person name="Wang S."/>
            <person name="Li R."/>
            <person name="Zhang H."/>
            <person name="Shen G."/>
            <person name="Guo B."/>
            <person name="Wei J."/>
            <person name="Xu J."/>
            <person name="St-Pierre B."/>
            <person name="Chen S."/>
            <person name="Sun C."/>
        </authorList>
    </citation>
    <scope>NUCLEOTIDE SEQUENCE [LARGE SCALE GENOMIC DNA]</scope>
</reference>
<name>A0ACC0B432_CATRO</name>
<organism evidence="1 2">
    <name type="scientific">Catharanthus roseus</name>
    <name type="common">Madagascar periwinkle</name>
    <name type="synonym">Vinca rosea</name>
    <dbReference type="NCBI Taxonomy" id="4058"/>
    <lineage>
        <taxon>Eukaryota</taxon>
        <taxon>Viridiplantae</taxon>
        <taxon>Streptophyta</taxon>
        <taxon>Embryophyta</taxon>
        <taxon>Tracheophyta</taxon>
        <taxon>Spermatophyta</taxon>
        <taxon>Magnoliopsida</taxon>
        <taxon>eudicotyledons</taxon>
        <taxon>Gunneridae</taxon>
        <taxon>Pentapetalae</taxon>
        <taxon>asterids</taxon>
        <taxon>lamiids</taxon>
        <taxon>Gentianales</taxon>
        <taxon>Apocynaceae</taxon>
        <taxon>Rauvolfioideae</taxon>
        <taxon>Vinceae</taxon>
        <taxon>Catharanthinae</taxon>
        <taxon>Catharanthus</taxon>
    </lineage>
</organism>
<accession>A0ACC0B432</accession>
<gene>
    <name evidence="1" type="ORF">M9H77_17258</name>
</gene>